<accession>A0A0P1AWJ7</accession>
<organism evidence="2 3">
    <name type="scientific">Plasmopara halstedii</name>
    <name type="common">Downy mildew of sunflower</name>
    <dbReference type="NCBI Taxonomy" id="4781"/>
    <lineage>
        <taxon>Eukaryota</taxon>
        <taxon>Sar</taxon>
        <taxon>Stramenopiles</taxon>
        <taxon>Oomycota</taxon>
        <taxon>Peronosporomycetes</taxon>
        <taxon>Peronosporales</taxon>
        <taxon>Peronosporaceae</taxon>
        <taxon>Plasmopara</taxon>
    </lineage>
</organism>
<name>A0A0P1AWJ7_PLAHL</name>
<protein>
    <submittedName>
        <fullName evidence="2">Ribonuclease H-like domain</fullName>
    </submittedName>
</protein>
<dbReference type="RefSeq" id="XP_024581408.1">
    <property type="nucleotide sequence ID" value="XM_024715740.1"/>
</dbReference>
<dbReference type="InterPro" id="IPR012337">
    <property type="entry name" value="RNaseH-like_sf"/>
</dbReference>
<proteinExistence type="predicted"/>
<evidence type="ECO:0000313" key="3">
    <source>
        <dbReference type="Proteomes" id="UP000054928"/>
    </source>
</evidence>
<evidence type="ECO:0000313" key="2">
    <source>
        <dbReference type="EMBL" id="CEG45039.1"/>
    </source>
</evidence>
<dbReference type="Pfam" id="PF14372">
    <property type="entry name" value="hAT-like_RNase-H"/>
    <property type="match status" value="1"/>
</dbReference>
<dbReference type="EMBL" id="CCYD01001505">
    <property type="protein sequence ID" value="CEG45039.1"/>
    <property type="molecule type" value="Genomic_DNA"/>
</dbReference>
<sequence length="134" mass="14937">MLADLVNLLKPFEAVTVQLGGSYYSTFSTVIPCRYKQKTHLIEQRNSPGVHPSVSRVTGAMYNIFDDKWKAPGVHAFIASYLDPRFKTVVKQMDTYLVGPAKKLLAELIKEEQDRQREEAGKGASINDEGAACM</sequence>
<evidence type="ECO:0000259" key="1">
    <source>
        <dbReference type="Pfam" id="PF14372"/>
    </source>
</evidence>
<dbReference type="Proteomes" id="UP000054928">
    <property type="component" value="Unassembled WGS sequence"/>
</dbReference>
<dbReference type="GeneID" id="36396421"/>
<dbReference type="SUPFAM" id="SSF53098">
    <property type="entry name" value="Ribonuclease H-like"/>
    <property type="match status" value="1"/>
</dbReference>
<dbReference type="OrthoDB" id="2423436at2759"/>
<dbReference type="GO" id="GO:0003677">
    <property type="term" value="F:DNA binding"/>
    <property type="evidence" value="ECO:0007669"/>
    <property type="project" value="InterPro"/>
</dbReference>
<reference evidence="3" key="1">
    <citation type="submission" date="2014-09" db="EMBL/GenBank/DDBJ databases">
        <authorList>
            <person name="Sharma Rahul"/>
            <person name="Thines Marco"/>
        </authorList>
    </citation>
    <scope>NUCLEOTIDE SEQUENCE [LARGE SCALE GENOMIC DNA]</scope>
</reference>
<dbReference type="InterPro" id="IPR025525">
    <property type="entry name" value="hAT-like_transposase_RNase-H"/>
</dbReference>
<feature type="domain" description="hAT-like transposase RNase-H fold" evidence="1">
    <location>
        <begin position="23"/>
        <end position="93"/>
    </location>
</feature>
<dbReference type="AlphaFoldDB" id="A0A0P1AWJ7"/>
<keyword evidence="3" id="KW-1185">Reference proteome</keyword>